<name>A0A6J4T4X5_9ACTN</name>
<reference evidence="1" key="1">
    <citation type="submission" date="2020-02" db="EMBL/GenBank/DDBJ databases">
        <authorList>
            <person name="Meier V. D."/>
        </authorList>
    </citation>
    <scope>NUCLEOTIDE SEQUENCE</scope>
    <source>
        <strain evidence="1">AVDCRST_MAG45</strain>
    </source>
</reference>
<gene>
    <name evidence="1" type="ORF">AVDCRST_MAG45-2080</name>
</gene>
<evidence type="ECO:0008006" key="2">
    <source>
        <dbReference type="Google" id="ProtNLM"/>
    </source>
</evidence>
<protein>
    <recommendedName>
        <fullName evidence="2">DUF4267 domain-containing protein</fullName>
    </recommendedName>
</protein>
<organism evidence="1">
    <name type="scientific">uncultured Solirubrobacterales bacterium</name>
    <dbReference type="NCBI Taxonomy" id="768556"/>
    <lineage>
        <taxon>Bacteria</taxon>
        <taxon>Bacillati</taxon>
        <taxon>Actinomycetota</taxon>
        <taxon>Thermoleophilia</taxon>
        <taxon>Solirubrobacterales</taxon>
        <taxon>environmental samples</taxon>
    </lineage>
</organism>
<proteinExistence type="predicted"/>
<evidence type="ECO:0000313" key="1">
    <source>
        <dbReference type="EMBL" id="CAA9513846.1"/>
    </source>
</evidence>
<dbReference type="AlphaFoldDB" id="A0A6J4T4X5"/>
<accession>A0A6J4T4X5</accession>
<sequence>MTAAATRAVAAAYHGPVPGSQSAQALVGLRLAIGLSSWLTPRVAGRLFGLDAKANPQLPYLARLFGARDVALGAGLVLSEGDSRAVWLQIGVACDVADAIAGLAAGRRGYLGPVSAALVTGTALGAAALGKTALGAEEASPPVAAPASS</sequence>
<dbReference type="EMBL" id="CADCVU010000177">
    <property type="protein sequence ID" value="CAA9513846.1"/>
    <property type="molecule type" value="Genomic_DNA"/>
</dbReference>